<protein>
    <recommendedName>
        <fullName evidence="2">Large polyvalent protein associated domain-containing protein</fullName>
    </recommendedName>
</protein>
<accession>A0A6M3KGN7</accession>
<gene>
    <name evidence="1" type="ORF">MM415A00584_0003</name>
</gene>
<sequence length="1023" mass="115453">MAVKELNNFRKKYPQYNDYSDVELAERLANKYPEYSDLVDKIPKTKLKIPLELQAIAATAKIAYDKFKNLPPIKKGDEIVENVSRFIEPEVPAGRTTLGLMTKDLPRQVIADFTRGYKPSTLLPFIAGAKLAKPVIKPIAGFIGKKIPTNIKKFFLKEFTVGKGMPQQFQEMLRKGKLEKAAGARESEEVAKILSIAPHDMQFKLPESKGGQLITIKKGQPITREHQKYIGRIFRKEIDLGGKQSRFGESPELSRRIAKNVEVEIGFNKKIQSIQNKLNAVNKTLRDKELMAEGLVGQKFKTQTGFIEKVAGTTKTPSQKPLPGGEFITKNLQDVITEPVAPTSGPIPSGLFPGEDIARSLKQVSQTPGMRRAITLSRKNLFVRRKALSKQLMKETIKIEEGVRANYHIFDRRFSEQIRTHPKYQELSSIASEGRDVMDKWSRALVKSGIPKEEVSDVINANIGEYMARMFEKNLIKGKSGFSTKNMRLRLQGLKHRKDLSHEVLKQMLDVKEPAIPTAIRVKQISSSISNNKIFQAVANNPEWTANTNITGKMIQLSKGPSLGPLSGKFVVPEIAAEVNAITSLKTQNLALEIYGKALSAWKYGKVVMNPATHARNMISNSILLDLSGVNHFRQLQLFPRVVKDYLSKGKLYQLALRNGGIGDEFLGGEVDLVGKYYTAGKGGNLEKWMNVLKAPFRAFGKMYQAEEQLAKMVKFADIYEKTGNASLAALESQKWLFNYTEIPNVIKVAKHVTPFITFTYKALPRIAESIVNNPLRVYKYYAFARGFNEASRKMLNMTPSEFARSEKALPPWLMRNIGGMPTNILMPWKDKYGRTQWLNLEYMLPVGMAPEIMQRGLLRGAMSNPIYSLVSDLEKNKDFTGKDIVPTESTKEEAAKIMLNYAYRQLAPSLAPGIIDNATGESILKGGYSFEKIMDAVYKRPDYEERTKNMTSVLFDVLAGFKITSLDIDESENFKVFDIKERLKDLKKQLRDLDHPAISEKTRERETEKIFKKQDKVLEELP</sequence>
<dbReference type="AlphaFoldDB" id="A0A6M3KGN7"/>
<reference evidence="1" key="1">
    <citation type="submission" date="2020-03" db="EMBL/GenBank/DDBJ databases">
        <title>The deep terrestrial virosphere.</title>
        <authorList>
            <person name="Holmfeldt K."/>
            <person name="Nilsson E."/>
            <person name="Simone D."/>
            <person name="Lopez-Fernandez M."/>
            <person name="Wu X."/>
            <person name="de Brujin I."/>
            <person name="Lundin D."/>
            <person name="Andersson A."/>
            <person name="Bertilsson S."/>
            <person name="Dopson M."/>
        </authorList>
    </citation>
    <scope>NUCLEOTIDE SEQUENCE</scope>
    <source>
        <strain evidence="1">MM415A00584</strain>
    </source>
</reference>
<dbReference type="EMBL" id="MT142448">
    <property type="protein sequence ID" value="QJA81116.1"/>
    <property type="molecule type" value="Genomic_DNA"/>
</dbReference>
<name>A0A6M3KGN7_9ZZZZ</name>
<evidence type="ECO:0008006" key="2">
    <source>
        <dbReference type="Google" id="ProtNLM"/>
    </source>
</evidence>
<proteinExistence type="predicted"/>
<organism evidence="1">
    <name type="scientific">viral metagenome</name>
    <dbReference type="NCBI Taxonomy" id="1070528"/>
    <lineage>
        <taxon>unclassified sequences</taxon>
        <taxon>metagenomes</taxon>
        <taxon>organismal metagenomes</taxon>
    </lineage>
</organism>
<evidence type="ECO:0000313" key="1">
    <source>
        <dbReference type="EMBL" id="QJA81116.1"/>
    </source>
</evidence>